<comment type="caution">
    <text evidence="1">The sequence shown here is derived from an EMBL/GenBank/DDBJ whole genome shotgun (WGS) entry which is preliminary data.</text>
</comment>
<dbReference type="Proteomes" id="UP001157418">
    <property type="component" value="Unassembled WGS sequence"/>
</dbReference>
<dbReference type="EMBL" id="CAKMRJ010004445">
    <property type="protein sequence ID" value="CAH1437862.1"/>
    <property type="molecule type" value="Genomic_DNA"/>
</dbReference>
<accession>A0AAU9NJ40</accession>
<protein>
    <submittedName>
        <fullName evidence="1">Uncharacterized protein</fullName>
    </submittedName>
</protein>
<sequence>MKLLDLLKKKIQRIPKSKPNKPNTEAQAAHCDCSFFTILESSSPPVLSRLSILHFCVFANTCTLSILTKW</sequence>
<name>A0AAU9NJ40_9ASTR</name>
<organism evidence="1 2">
    <name type="scientific">Lactuca virosa</name>
    <dbReference type="NCBI Taxonomy" id="75947"/>
    <lineage>
        <taxon>Eukaryota</taxon>
        <taxon>Viridiplantae</taxon>
        <taxon>Streptophyta</taxon>
        <taxon>Embryophyta</taxon>
        <taxon>Tracheophyta</taxon>
        <taxon>Spermatophyta</taxon>
        <taxon>Magnoliopsida</taxon>
        <taxon>eudicotyledons</taxon>
        <taxon>Gunneridae</taxon>
        <taxon>Pentapetalae</taxon>
        <taxon>asterids</taxon>
        <taxon>campanulids</taxon>
        <taxon>Asterales</taxon>
        <taxon>Asteraceae</taxon>
        <taxon>Cichorioideae</taxon>
        <taxon>Cichorieae</taxon>
        <taxon>Lactucinae</taxon>
        <taxon>Lactuca</taxon>
    </lineage>
</organism>
<dbReference type="AlphaFoldDB" id="A0AAU9NJ40"/>
<evidence type="ECO:0000313" key="1">
    <source>
        <dbReference type="EMBL" id="CAH1437862.1"/>
    </source>
</evidence>
<reference evidence="1 2" key="1">
    <citation type="submission" date="2022-01" db="EMBL/GenBank/DDBJ databases">
        <authorList>
            <person name="Xiong W."/>
            <person name="Schranz E."/>
        </authorList>
    </citation>
    <scope>NUCLEOTIDE SEQUENCE [LARGE SCALE GENOMIC DNA]</scope>
</reference>
<gene>
    <name evidence="1" type="ORF">LVIROSA_LOCUS24154</name>
</gene>
<proteinExistence type="predicted"/>
<keyword evidence="2" id="KW-1185">Reference proteome</keyword>
<evidence type="ECO:0000313" key="2">
    <source>
        <dbReference type="Proteomes" id="UP001157418"/>
    </source>
</evidence>